<gene>
    <name evidence="2" type="ORF">LOD99_277</name>
</gene>
<feature type="compositionally biased region" description="Basic and acidic residues" evidence="1">
    <location>
        <begin position="1"/>
        <end position="12"/>
    </location>
</feature>
<evidence type="ECO:0000256" key="1">
    <source>
        <dbReference type="SAM" id="MobiDB-lite"/>
    </source>
</evidence>
<keyword evidence="3" id="KW-1185">Reference proteome</keyword>
<dbReference type="Proteomes" id="UP001165289">
    <property type="component" value="Unassembled WGS sequence"/>
</dbReference>
<name>A0AAV7K9R9_9METZ</name>
<feature type="compositionally biased region" description="Basic and acidic residues" evidence="1">
    <location>
        <begin position="25"/>
        <end position="38"/>
    </location>
</feature>
<sequence length="168" mass="19199">MKSYKKESKSKEPSLQAEAGNISQNDKKYYEDELKSKPDPITTFYGGAGKMDPEKKRDNKHVYYSQHRPLTEAKIKQDSYSEVKQFYSRKDKIIGSDIPRVKEFTPRKDQGVITNTEINQGVITNVEKVNQVAVPKIDRVAQCATEDLQDLPPDYSTLYPDFSDSPQS</sequence>
<accession>A0AAV7K9R9</accession>
<evidence type="ECO:0000313" key="3">
    <source>
        <dbReference type="Proteomes" id="UP001165289"/>
    </source>
</evidence>
<feature type="region of interest" description="Disordered" evidence="1">
    <location>
        <begin position="1"/>
        <end position="57"/>
    </location>
</feature>
<dbReference type="AlphaFoldDB" id="A0AAV7K9R9"/>
<reference evidence="2 3" key="1">
    <citation type="journal article" date="2023" name="BMC Biol.">
        <title>The compact genome of the sponge Oopsacas minuta (Hexactinellida) is lacking key metazoan core genes.</title>
        <authorList>
            <person name="Santini S."/>
            <person name="Schenkelaars Q."/>
            <person name="Jourda C."/>
            <person name="Duchesne M."/>
            <person name="Belahbib H."/>
            <person name="Rocher C."/>
            <person name="Selva M."/>
            <person name="Riesgo A."/>
            <person name="Vervoort M."/>
            <person name="Leys S.P."/>
            <person name="Kodjabachian L."/>
            <person name="Le Bivic A."/>
            <person name="Borchiellini C."/>
            <person name="Claverie J.M."/>
            <person name="Renard E."/>
        </authorList>
    </citation>
    <scope>NUCLEOTIDE SEQUENCE [LARGE SCALE GENOMIC DNA]</scope>
    <source>
        <strain evidence="2">SPO-2</strain>
    </source>
</reference>
<proteinExistence type="predicted"/>
<dbReference type="EMBL" id="JAKMXF010000111">
    <property type="protein sequence ID" value="KAI6657533.1"/>
    <property type="molecule type" value="Genomic_DNA"/>
</dbReference>
<evidence type="ECO:0000313" key="2">
    <source>
        <dbReference type="EMBL" id="KAI6657533.1"/>
    </source>
</evidence>
<protein>
    <submittedName>
        <fullName evidence="2">Uncharacterized protein</fullName>
    </submittedName>
</protein>
<organism evidence="2 3">
    <name type="scientific">Oopsacas minuta</name>
    <dbReference type="NCBI Taxonomy" id="111878"/>
    <lineage>
        <taxon>Eukaryota</taxon>
        <taxon>Metazoa</taxon>
        <taxon>Porifera</taxon>
        <taxon>Hexactinellida</taxon>
        <taxon>Hexasterophora</taxon>
        <taxon>Lyssacinosida</taxon>
        <taxon>Leucopsacidae</taxon>
        <taxon>Oopsacas</taxon>
    </lineage>
</organism>
<comment type="caution">
    <text evidence="2">The sequence shown here is derived from an EMBL/GenBank/DDBJ whole genome shotgun (WGS) entry which is preliminary data.</text>
</comment>